<dbReference type="PROSITE" id="PS51318">
    <property type="entry name" value="TAT"/>
    <property type="match status" value="1"/>
</dbReference>
<accession>A0A917ZR50</accession>
<reference evidence="2" key="1">
    <citation type="journal article" date="2014" name="Int. J. Syst. Evol. Microbiol.">
        <title>Complete genome sequence of Corynebacterium casei LMG S-19264T (=DSM 44701T), isolated from a smear-ripened cheese.</title>
        <authorList>
            <consortium name="US DOE Joint Genome Institute (JGI-PGF)"/>
            <person name="Walter F."/>
            <person name="Albersmeier A."/>
            <person name="Kalinowski J."/>
            <person name="Ruckert C."/>
        </authorList>
    </citation>
    <scope>NUCLEOTIDE SEQUENCE</scope>
    <source>
        <strain evidence="2">CGMCC 4.7201</strain>
    </source>
</reference>
<evidence type="ECO:0000313" key="3">
    <source>
        <dbReference type="Proteomes" id="UP000641932"/>
    </source>
</evidence>
<dbReference type="InterPro" id="IPR006311">
    <property type="entry name" value="TAT_signal"/>
</dbReference>
<keyword evidence="3" id="KW-1185">Reference proteome</keyword>
<dbReference type="RefSeq" id="WP_189132780.1">
    <property type="nucleotide sequence ID" value="NZ_BMMS01000015.1"/>
</dbReference>
<evidence type="ECO:0008006" key="4">
    <source>
        <dbReference type="Google" id="ProtNLM"/>
    </source>
</evidence>
<evidence type="ECO:0000256" key="1">
    <source>
        <dbReference type="SAM" id="SignalP"/>
    </source>
</evidence>
<dbReference type="SUPFAM" id="SSF51445">
    <property type="entry name" value="(Trans)glycosidases"/>
    <property type="match status" value="1"/>
</dbReference>
<organism evidence="2 3">
    <name type="scientific">Wenjunlia tyrosinilytica</name>
    <dbReference type="NCBI Taxonomy" id="1544741"/>
    <lineage>
        <taxon>Bacteria</taxon>
        <taxon>Bacillati</taxon>
        <taxon>Actinomycetota</taxon>
        <taxon>Actinomycetes</taxon>
        <taxon>Kitasatosporales</taxon>
        <taxon>Streptomycetaceae</taxon>
        <taxon>Wenjunlia</taxon>
    </lineage>
</organism>
<dbReference type="Proteomes" id="UP000641932">
    <property type="component" value="Unassembled WGS sequence"/>
</dbReference>
<dbReference type="InterPro" id="IPR017853">
    <property type="entry name" value="GH"/>
</dbReference>
<keyword evidence="1" id="KW-0732">Signal</keyword>
<protein>
    <recommendedName>
        <fullName evidence="4">Abortive phage infection protein</fullName>
    </recommendedName>
</protein>
<dbReference type="Gene3D" id="3.20.20.80">
    <property type="entry name" value="Glycosidases"/>
    <property type="match status" value="1"/>
</dbReference>
<name>A0A917ZR50_9ACTN</name>
<evidence type="ECO:0000313" key="2">
    <source>
        <dbReference type="EMBL" id="GGO90606.1"/>
    </source>
</evidence>
<gene>
    <name evidence="2" type="ORF">GCM10012280_36510</name>
</gene>
<proteinExistence type="predicted"/>
<feature type="chain" id="PRO_5038579342" description="Abortive phage infection protein" evidence="1">
    <location>
        <begin position="39"/>
        <end position="396"/>
    </location>
</feature>
<reference evidence="2" key="2">
    <citation type="submission" date="2020-09" db="EMBL/GenBank/DDBJ databases">
        <authorList>
            <person name="Sun Q."/>
            <person name="Zhou Y."/>
        </authorList>
    </citation>
    <scope>NUCLEOTIDE SEQUENCE</scope>
    <source>
        <strain evidence="2">CGMCC 4.7201</strain>
    </source>
</reference>
<feature type="signal peptide" evidence="1">
    <location>
        <begin position="1"/>
        <end position="38"/>
    </location>
</feature>
<dbReference type="AlphaFoldDB" id="A0A917ZR50"/>
<comment type="caution">
    <text evidence="2">The sequence shown here is derived from an EMBL/GenBank/DDBJ whole genome shotgun (WGS) entry which is preliminary data.</text>
</comment>
<dbReference type="EMBL" id="BMMS01000015">
    <property type="protein sequence ID" value="GGO90606.1"/>
    <property type="molecule type" value="Genomic_DNA"/>
</dbReference>
<sequence length="396" mass="44193">MNEARGRAATGHTAGIDRAAFLKRAAALGLLASTGALAGAPAAGAATAREHSDSGRGLTYRGVAYDTGTSYFPPELTRPLWSTQALTTDMDAIDRRLHCNYVNVFGTVVERLVETSAAALKRGLAVSIQPRLFDHPQERILSHLARTAREAEKLRRAHDPEVVLVVGCEHILFTPGIVPGDTFMERIRYLTEEVYDFEEILRRLDAFLGRAAAVARRHFHGRVTYGSAAGFEEVDWSRFDIVGLDYYSYHRDPAEHTEELRPYRRWNKPIMILEFGCCTYRGAAKRGGDGWDVVDWDKPVPEIKGKLVRSEREQADHIAFMLDVFESEGFLSASPYEFIAVDSPHSPVPEYDLDMASYGLVKVIRKDLTDPASPYRWEPKLSFHAVARHNRAACGG</sequence>